<keyword evidence="2" id="KW-0805">Transcription regulation</keyword>
<dbReference type="Proteomes" id="UP000027471">
    <property type="component" value="Unassembled WGS sequence"/>
</dbReference>
<dbReference type="PANTHER" id="PTHR30346">
    <property type="entry name" value="TRANSCRIPTIONAL DUAL REGULATOR HCAR-RELATED"/>
    <property type="match status" value="1"/>
</dbReference>
<dbReference type="RefSeq" id="WP_038133503.1">
    <property type="nucleotide sequence ID" value="NZ_AUNB01000092.1"/>
</dbReference>
<protein>
    <recommendedName>
        <fullName evidence="5">HTH lysR-type domain-containing protein</fullName>
    </recommendedName>
</protein>
<dbReference type="SUPFAM" id="SSF53850">
    <property type="entry name" value="Periplasmic binding protein-like II"/>
    <property type="match status" value="1"/>
</dbReference>
<dbReference type="PRINTS" id="PR00039">
    <property type="entry name" value="HTHLYSR"/>
</dbReference>
<dbReference type="InterPro" id="IPR036388">
    <property type="entry name" value="WH-like_DNA-bd_sf"/>
</dbReference>
<evidence type="ECO:0000256" key="4">
    <source>
        <dbReference type="ARBA" id="ARBA00023163"/>
    </source>
</evidence>
<dbReference type="GO" id="GO:0003700">
    <property type="term" value="F:DNA-binding transcription factor activity"/>
    <property type="evidence" value="ECO:0007669"/>
    <property type="project" value="InterPro"/>
</dbReference>
<sequence>GQPIDMNSVRDEMEELLADRDRLRDFLVECRSLKISPALILRAVAVYEFSSIRAAAAALQLSQPQLSKQMSELETILNTQLFIRKASGLDHLPKATVLYKSALQLSDICESLIQRGDLLFRREVTTTHLGTVAPFTTSSALCRRLCDLCETWRRRYTRAQIKISADTTDQLFARLNRNELHCAIVDTPDVPDQFESLELSRMPLRIAMKRTQKQELPALRVAQTQPFALPSRHNSLRILIDDWMQKKDIQFHSMIEVESMTLIANLVEQHGYCSFLPKEAAVGQSGYDFLELPDAPQIAHRLVWKPEMTANRHVNRIIQAISAQDPQLGAIA</sequence>
<reference evidence="6 7" key="1">
    <citation type="journal article" date="2015" name="Antonie Van Leeuwenhoek">
        <title>Thioclava indica sp. nov., isolated from surface seawater of the Indian Ocean.</title>
        <authorList>
            <person name="Liu Y."/>
            <person name="Lai Q."/>
            <person name="Du J."/>
            <person name="Xu H."/>
            <person name="Jiang L."/>
            <person name="Shao Z."/>
        </authorList>
    </citation>
    <scope>NUCLEOTIDE SEQUENCE [LARGE SCALE GENOMIC DNA]</scope>
    <source>
        <strain evidence="6 7">DT23-4</strain>
    </source>
</reference>
<evidence type="ECO:0000256" key="1">
    <source>
        <dbReference type="ARBA" id="ARBA00009437"/>
    </source>
</evidence>
<keyword evidence="3" id="KW-0238">DNA-binding</keyword>
<proteinExistence type="inferred from homology"/>
<keyword evidence="7" id="KW-1185">Reference proteome</keyword>
<organism evidence="6 7">
    <name type="scientific">Thioclava indica</name>
    <dbReference type="NCBI Taxonomy" id="1353528"/>
    <lineage>
        <taxon>Bacteria</taxon>
        <taxon>Pseudomonadati</taxon>
        <taxon>Pseudomonadota</taxon>
        <taxon>Alphaproteobacteria</taxon>
        <taxon>Rhodobacterales</taxon>
        <taxon>Paracoccaceae</taxon>
        <taxon>Thioclava</taxon>
    </lineage>
</organism>
<dbReference type="AlphaFoldDB" id="A0A074J2P1"/>
<dbReference type="OrthoDB" id="9811588at2"/>
<dbReference type="GO" id="GO:0032993">
    <property type="term" value="C:protein-DNA complex"/>
    <property type="evidence" value="ECO:0007669"/>
    <property type="project" value="TreeGrafter"/>
</dbReference>
<dbReference type="InterPro" id="IPR005119">
    <property type="entry name" value="LysR_subst-bd"/>
</dbReference>
<keyword evidence="4" id="KW-0804">Transcription</keyword>
<accession>A0A074J2P1</accession>
<dbReference type="eggNOG" id="COG0583">
    <property type="taxonomic scope" value="Bacteria"/>
</dbReference>
<dbReference type="Pfam" id="PF03466">
    <property type="entry name" value="LysR_substrate"/>
    <property type="match status" value="1"/>
</dbReference>
<name>A0A074J2P1_9RHOB</name>
<dbReference type="InterPro" id="IPR000847">
    <property type="entry name" value="LysR_HTH_N"/>
</dbReference>
<dbReference type="CDD" id="cd05466">
    <property type="entry name" value="PBP2_LTTR_substrate"/>
    <property type="match status" value="1"/>
</dbReference>
<evidence type="ECO:0000313" key="7">
    <source>
        <dbReference type="Proteomes" id="UP000027471"/>
    </source>
</evidence>
<dbReference type="GO" id="GO:0003677">
    <property type="term" value="F:DNA binding"/>
    <property type="evidence" value="ECO:0007669"/>
    <property type="project" value="UniProtKB-KW"/>
</dbReference>
<dbReference type="SUPFAM" id="SSF46785">
    <property type="entry name" value="Winged helix' DNA-binding domain"/>
    <property type="match status" value="1"/>
</dbReference>
<comment type="similarity">
    <text evidence="1">Belongs to the LysR transcriptional regulatory family.</text>
</comment>
<evidence type="ECO:0000256" key="3">
    <source>
        <dbReference type="ARBA" id="ARBA00023125"/>
    </source>
</evidence>
<dbReference type="InterPro" id="IPR036390">
    <property type="entry name" value="WH_DNA-bd_sf"/>
</dbReference>
<dbReference type="Pfam" id="PF00126">
    <property type="entry name" value="HTH_1"/>
    <property type="match status" value="1"/>
</dbReference>
<evidence type="ECO:0000259" key="5">
    <source>
        <dbReference type="PROSITE" id="PS50931"/>
    </source>
</evidence>
<feature type="domain" description="HTH lysR-type" evidence="5">
    <location>
        <begin position="44"/>
        <end position="92"/>
    </location>
</feature>
<dbReference type="PROSITE" id="PS50931">
    <property type="entry name" value="HTH_LYSR"/>
    <property type="match status" value="1"/>
</dbReference>
<dbReference type="PANTHER" id="PTHR30346:SF17">
    <property type="entry name" value="LYSR FAMILY TRANSCRIPTIONAL REGULATOR"/>
    <property type="match status" value="1"/>
</dbReference>
<comment type="caution">
    <text evidence="6">The sequence shown here is derived from an EMBL/GenBank/DDBJ whole genome shotgun (WGS) entry which is preliminary data.</text>
</comment>
<dbReference type="Gene3D" id="3.40.190.290">
    <property type="match status" value="1"/>
</dbReference>
<evidence type="ECO:0000313" key="6">
    <source>
        <dbReference type="EMBL" id="KEO51651.1"/>
    </source>
</evidence>
<dbReference type="Gene3D" id="1.10.10.10">
    <property type="entry name" value="Winged helix-like DNA-binding domain superfamily/Winged helix DNA-binding domain"/>
    <property type="match status" value="1"/>
</dbReference>
<evidence type="ECO:0000256" key="2">
    <source>
        <dbReference type="ARBA" id="ARBA00023015"/>
    </source>
</evidence>
<feature type="non-terminal residue" evidence="6">
    <location>
        <position position="1"/>
    </location>
</feature>
<dbReference type="EMBL" id="AUNB01000092">
    <property type="protein sequence ID" value="KEO51651.1"/>
    <property type="molecule type" value="Genomic_DNA"/>
</dbReference>
<gene>
    <name evidence="6" type="ORF">DT23_18880</name>
</gene>